<dbReference type="AlphaFoldDB" id="A0A2K5PSB6"/>
<dbReference type="Proteomes" id="UP000233040">
    <property type="component" value="Unassembled WGS sequence"/>
</dbReference>
<comment type="similarity">
    <text evidence="1">Belongs to the Speedy/Ringo family.</text>
</comment>
<dbReference type="Pfam" id="PF11357">
    <property type="entry name" value="Spy1"/>
    <property type="match status" value="1"/>
</dbReference>
<evidence type="ECO:0000313" key="3">
    <source>
        <dbReference type="Ensembl" id="ENSCCAP00000006532.1"/>
    </source>
</evidence>
<evidence type="ECO:0000256" key="1">
    <source>
        <dbReference type="ARBA" id="ARBA00010932"/>
    </source>
</evidence>
<dbReference type="GO" id="GO:0019901">
    <property type="term" value="F:protein kinase binding"/>
    <property type="evidence" value="ECO:0007669"/>
    <property type="project" value="InterPro"/>
</dbReference>
<feature type="region of interest" description="Disordered" evidence="2">
    <location>
        <begin position="1"/>
        <end position="39"/>
    </location>
</feature>
<protein>
    <submittedName>
        <fullName evidence="3">Uncharacterized protein</fullName>
    </submittedName>
</protein>
<organism evidence="3 4">
    <name type="scientific">Cebus imitator</name>
    <name type="common">Panamanian white-faced capuchin</name>
    <name type="synonym">Cebus capucinus imitator</name>
    <dbReference type="NCBI Taxonomy" id="2715852"/>
    <lineage>
        <taxon>Eukaryota</taxon>
        <taxon>Metazoa</taxon>
        <taxon>Chordata</taxon>
        <taxon>Craniata</taxon>
        <taxon>Vertebrata</taxon>
        <taxon>Euteleostomi</taxon>
        <taxon>Mammalia</taxon>
        <taxon>Eutheria</taxon>
        <taxon>Euarchontoglires</taxon>
        <taxon>Primates</taxon>
        <taxon>Haplorrhini</taxon>
        <taxon>Platyrrhini</taxon>
        <taxon>Cebidae</taxon>
        <taxon>Cebinae</taxon>
        <taxon>Cebus</taxon>
    </lineage>
</organism>
<reference evidence="3" key="2">
    <citation type="submission" date="2025-09" db="UniProtKB">
        <authorList>
            <consortium name="Ensembl"/>
        </authorList>
    </citation>
    <scope>IDENTIFICATION</scope>
</reference>
<dbReference type="InterPro" id="IPR020984">
    <property type="entry name" value="Speedy"/>
</dbReference>
<feature type="compositionally biased region" description="Acidic residues" evidence="2">
    <location>
        <begin position="232"/>
        <end position="242"/>
    </location>
</feature>
<dbReference type="PANTHER" id="PTHR31156">
    <property type="entry name" value="WBSCR19-LIKE PROTEIN"/>
    <property type="match status" value="1"/>
</dbReference>
<proteinExistence type="inferred from homology"/>
<dbReference type="Ensembl" id="ENSCCAT00000023898.1">
    <property type="protein sequence ID" value="ENSCCAP00000006532.1"/>
    <property type="gene ID" value="ENSCCAG00000020987.1"/>
</dbReference>
<dbReference type="GeneTree" id="ENSGT00940000154173"/>
<reference evidence="3" key="1">
    <citation type="submission" date="2025-08" db="UniProtKB">
        <authorList>
            <consortium name="Ensembl"/>
        </authorList>
    </citation>
    <scope>IDENTIFICATION</scope>
</reference>
<evidence type="ECO:0000256" key="2">
    <source>
        <dbReference type="SAM" id="MobiDB-lite"/>
    </source>
</evidence>
<evidence type="ECO:0000313" key="4">
    <source>
        <dbReference type="Proteomes" id="UP000233040"/>
    </source>
</evidence>
<feature type="region of interest" description="Disordered" evidence="2">
    <location>
        <begin position="229"/>
        <end position="250"/>
    </location>
</feature>
<name>A0A2K5PSB6_CEBIM</name>
<sequence>MARCQPQPQLEDRSPRLSTSGHSLLEGIDDEVPGPSVPWVDPGTPSKFLCWNWKREWLEKERAPEPEETWVLDTLCGLKMKLKRQRVSPVLPEHPKAFNRLLGRTPERRGTWVSVREKDGLQKTTVCGAGRIESGLGFGVGVSGDQEQKHCFLYLSPWVDPGTPNILCCKRKREWSDESEEEPEEETEKECTPETEETWVLDALCGLKMKLKRQRVSPVLPEHYEAFNTLLDESEEEPEEETEKERTPKPEETWVLETLQGLKMKLKRRRVSPVLPEHHQAFNRLLEDPVVKRFLAWDKDLRASDKYLLAMVIAYFSRAVPIPPSLQSLCSQTGSPSWCFLACYLANDMEEDDEGPKQAIFYFLYGKNCSQRPLFQKLRFQFFCSMHCRAWVSPEELEEIQAYDPEHWVWARNRALLS</sequence>
<keyword evidence="4" id="KW-1185">Reference proteome</keyword>
<dbReference type="InterPro" id="IPR057742">
    <property type="entry name" value="Speedy_E"/>
</dbReference>
<accession>A0A2K5PSB6</accession>
<dbReference type="STRING" id="9516.ENSCCAP00000006532"/>